<name>A0A2W2DV22_9ACTN</name>
<accession>A0A2W2DV22</accession>
<reference evidence="1 2" key="1">
    <citation type="submission" date="2018-01" db="EMBL/GenBank/DDBJ databases">
        <title>Draft genome sequence of Jishengella endophytica.</title>
        <authorList>
            <person name="Sahin N."/>
            <person name="Ay H."/>
            <person name="Saygin H."/>
        </authorList>
    </citation>
    <scope>NUCLEOTIDE SEQUENCE [LARGE SCALE GENOMIC DNA]</scope>
    <source>
        <strain evidence="1 2">DSM 45430</strain>
    </source>
</reference>
<organism evidence="1 2">
    <name type="scientific">Micromonospora endophytica</name>
    <dbReference type="NCBI Taxonomy" id="515350"/>
    <lineage>
        <taxon>Bacteria</taxon>
        <taxon>Bacillati</taxon>
        <taxon>Actinomycetota</taxon>
        <taxon>Actinomycetes</taxon>
        <taxon>Micromonosporales</taxon>
        <taxon>Micromonosporaceae</taxon>
        <taxon>Micromonospora</taxon>
    </lineage>
</organism>
<evidence type="ECO:0000313" key="2">
    <source>
        <dbReference type="Proteomes" id="UP000248627"/>
    </source>
</evidence>
<dbReference type="EMBL" id="POTX01000002">
    <property type="protein sequence ID" value="PZG01017.1"/>
    <property type="molecule type" value="Genomic_DNA"/>
</dbReference>
<protein>
    <submittedName>
        <fullName evidence="1">Uncharacterized protein</fullName>
    </submittedName>
</protein>
<dbReference type="OrthoDB" id="3400577at2"/>
<proteinExistence type="predicted"/>
<evidence type="ECO:0000313" key="1">
    <source>
        <dbReference type="EMBL" id="PZG01017.1"/>
    </source>
</evidence>
<dbReference type="RefSeq" id="WP_111241193.1">
    <property type="nucleotide sequence ID" value="NZ_AP023358.1"/>
</dbReference>
<dbReference type="Proteomes" id="UP000248627">
    <property type="component" value="Unassembled WGS sequence"/>
</dbReference>
<dbReference type="AlphaFoldDB" id="A0A2W2DV22"/>
<comment type="caution">
    <text evidence="1">The sequence shown here is derived from an EMBL/GenBank/DDBJ whole genome shotgun (WGS) entry which is preliminary data.</text>
</comment>
<sequence length="122" mass="13129">MAISFQHARYPALIELLPGLLADAQRGHAHDPRAGRVPLVEAYRVTASLLVKLGETELAARAYLQLDDPANAARRLLDADLIAPAEVRHRPAARDVLAHAADHPEAPRALVALAAIVEVSRT</sequence>
<keyword evidence="2" id="KW-1185">Reference proteome</keyword>
<gene>
    <name evidence="1" type="ORF">C1I93_00550</name>
</gene>